<sequence>MDSFLYRGIKLTATKSIAGKTACNRSASRDHSTPRTVISMILALPVVWLQPRP</sequence>
<proteinExistence type="predicted"/>
<name>A0A936YUR1_9HYPH</name>
<evidence type="ECO:0000313" key="2">
    <source>
        <dbReference type="Proteomes" id="UP000633219"/>
    </source>
</evidence>
<accession>A0A936YUR1</accession>
<reference evidence="1" key="1">
    <citation type="submission" date="2021-01" db="EMBL/GenBank/DDBJ databases">
        <title>Rhizobium sp. strain KVB221 16S ribosomal RNA gene Genome sequencing and assembly.</title>
        <authorList>
            <person name="Kang M."/>
        </authorList>
    </citation>
    <scope>NUCLEOTIDE SEQUENCE</scope>
    <source>
        <strain evidence="1">KVB221</strain>
    </source>
</reference>
<gene>
    <name evidence="1" type="ORF">JJB09_26165</name>
</gene>
<keyword evidence="2" id="KW-1185">Reference proteome</keyword>
<dbReference type="AlphaFoldDB" id="A0A936YUR1"/>
<comment type="caution">
    <text evidence="1">The sequence shown here is derived from an EMBL/GenBank/DDBJ whole genome shotgun (WGS) entry which is preliminary data.</text>
</comment>
<evidence type="ECO:0000313" key="1">
    <source>
        <dbReference type="EMBL" id="MBL0375497.1"/>
    </source>
</evidence>
<dbReference type="EMBL" id="JAEQNC010000026">
    <property type="protein sequence ID" value="MBL0375497.1"/>
    <property type="molecule type" value="Genomic_DNA"/>
</dbReference>
<protein>
    <submittedName>
        <fullName evidence="1">Uncharacterized protein</fullName>
    </submittedName>
</protein>
<organism evidence="1 2">
    <name type="scientific">Rhizobium setariae</name>
    <dbReference type="NCBI Taxonomy" id="2801340"/>
    <lineage>
        <taxon>Bacteria</taxon>
        <taxon>Pseudomonadati</taxon>
        <taxon>Pseudomonadota</taxon>
        <taxon>Alphaproteobacteria</taxon>
        <taxon>Hyphomicrobiales</taxon>
        <taxon>Rhizobiaceae</taxon>
        <taxon>Rhizobium/Agrobacterium group</taxon>
        <taxon>Rhizobium</taxon>
    </lineage>
</organism>
<dbReference type="Proteomes" id="UP000633219">
    <property type="component" value="Unassembled WGS sequence"/>
</dbReference>
<dbReference type="RefSeq" id="WP_201664041.1">
    <property type="nucleotide sequence ID" value="NZ_JAEQNC010000026.1"/>
</dbReference>